<dbReference type="GO" id="GO:0055085">
    <property type="term" value="P:transmembrane transport"/>
    <property type="evidence" value="ECO:0007669"/>
    <property type="project" value="InterPro"/>
</dbReference>
<feature type="transmembrane region" description="Helical" evidence="10">
    <location>
        <begin position="68"/>
        <end position="88"/>
    </location>
</feature>
<evidence type="ECO:0000256" key="9">
    <source>
        <dbReference type="RuleBase" id="RU000488"/>
    </source>
</evidence>
<feature type="repeat" description="Solcar" evidence="8">
    <location>
        <begin position="95"/>
        <end position="181"/>
    </location>
</feature>
<dbReference type="EMBL" id="MPUH01001814">
    <property type="protein sequence ID" value="OMJ66120.1"/>
    <property type="molecule type" value="Genomic_DNA"/>
</dbReference>
<dbReference type="PANTHER" id="PTHR45683">
    <property type="entry name" value="MITOCHONDRIAL NICOTINAMIDE ADENINE DINUCLEOTIDE TRANSPORTER 1-RELATED-RELATED"/>
    <property type="match status" value="1"/>
</dbReference>
<protein>
    <recommendedName>
        <fullName evidence="13">Mitochondrial carrier protein</fullName>
    </recommendedName>
</protein>
<proteinExistence type="inferred from homology"/>
<dbReference type="PROSITE" id="PS50920">
    <property type="entry name" value="SOLCAR"/>
    <property type="match status" value="3"/>
</dbReference>
<evidence type="ECO:0000256" key="4">
    <source>
        <dbReference type="ARBA" id="ARBA00022692"/>
    </source>
</evidence>
<keyword evidence="6 10" id="KW-1133">Transmembrane helix</keyword>
<keyword evidence="7 8" id="KW-0472">Membrane</keyword>
<evidence type="ECO:0000256" key="8">
    <source>
        <dbReference type="PROSITE-ProRule" id="PRU00282"/>
    </source>
</evidence>
<comment type="subcellular location">
    <subcellularLocation>
        <location evidence="1">Membrane</location>
        <topology evidence="1">Multi-pass membrane protein</topology>
    </subcellularLocation>
</comment>
<organism evidence="11 12">
    <name type="scientific">Stentor coeruleus</name>
    <dbReference type="NCBI Taxonomy" id="5963"/>
    <lineage>
        <taxon>Eukaryota</taxon>
        <taxon>Sar</taxon>
        <taxon>Alveolata</taxon>
        <taxon>Ciliophora</taxon>
        <taxon>Postciliodesmatophora</taxon>
        <taxon>Heterotrichea</taxon>
        <taxon>Heterotrichida</taxon>
        <taxon>Stentoridae</taxon>
        <taxon>Stentor</taxon>
    </lineage>
</organism>
<evidence type="ECO:0000256" key="10">
    <source>
        <dbReference type="SAM" id="Phobius"/>
    </source>
</evidence>
<evidence type="ECO:0000256" key="1">
    <source>
        <dbReference type="ARBA" id="ARBA00004141"/>
    </source>
</evidence>
<dbReference type="Pfam" id="PF00153">
    <property type="entry name" value="Mito_carr"/>
    <property type="match status" value="3"/>
</dbReference>
<evidence type="ECO:0000313" key="12">
    <source>
        <dbReference type="Proteomes" id="UP000187209"/>
    </source>
</evidence>
<gene>
    <name evidence="11" type="ORF">SteCoe_37155</name>
</gene>
<keyword evidence="12" id="KW-1185">Reference proteome</keyword>
<keyword evidence="4 8" id="KW-0812">Transmembrane</keyword>
<dbReference type="InterPro" id="IPR018108">
    <property type="entry name" value="MCP_transmembrane"/>
</dbReference>
<dbReference type="GO" id="GO:0016020">
    <property type="term" value="C:membrane"/>
    <property type="evidence" value="ECO:0007669"/>
    <property type="project" value="UniProtKB-SubCell"/>
</dbReference>
<feature type="repeat" description="Solcar" evidence="8">
    <location>
        <begin position="2"/>
        <end position="91"/>
    </location>
</feature>
<keyword evidence="5" id="KW-0677">Repeat</keyword>
<evidence type="ECO:0000313" key="11">
    <source>
        <dbReference type="EMBL" id="OMJ66120.1"/>
    </source>
</evidence>
<evidence type="ECO:0000256" key="7">
    <source>
        <dbReference type="ARBA" id="ARBA00023136"/>
    </source>
</evidence>
<evidence type="ECO:0000256" key="3">
    <source>
        <dbReference type="ARBA" id="ARBA00022448"/>
    </source>
</evidence>
<dbReference type="GO" id="GO:0006862">
    <property type="term" value="P:nucleotide transport"/>
    <property type="evidence" value="ECO:0007669"/>
    <property type="project" value="InterPro"/>
</dbReference>
<sequence length="295" mass="34345">MEHSLKEGLSGMVSGLVHIFFYPLEIVRAHLIVSEKQQRNLLPHYKNSWHVVKNIYTSQGWLGLYRGFYFTILNSMSWSVYFFLYDVFKHKFEHKSELSKLLIATQTAFATKLFLNPFTVIKTRVILATTPEKWYKEVFEAAHKIYRVDGIKGFWSGFIPGMFLSLNGAFSLYFYQLFQHSFNTEKSNSKIMISGGLAKIISSLMFYPIFTVRIKLQQQQKIKYMNIKSTEIKNLQDSEKIFYGIKDCLAQTWSSAGVKGFYRGFGLTLIRLVPEYALFFLIYEKTSAYLKGKSI</sequence>
<keyword evidence="3 9" id="KW-0813">Transport</keyword>
<evidence type="ECO:0000256" key="6">
    <source>
        <dbReference type="ARBA" id="ARBA00022989"/>
    </source>
</evidence>
<reference evidence="11 12" key="1">
    <citation type="submission" date="2016-11" db="EMBL/GenBank/DDBJ databases">
        <title>The macronuclear genome of Stentor coeruleus: a giant cell with tiny introns.</title>
        <authorList>
            <person name="Slabodnick M."/>
            <person name="Ruby J.G."/>
            <person name="Reiff S.B."/>
            <person name="Swart E.C."/>
            <person name="Gosai S."/>
            <person name="Prabakaran S."/>
            <person name="Witkowska E."/>
            <person name="Larue G.E."/>
            <person name="Fisher S."/>
            <person name="Freeman R.M."/>
            <person name="Gunawardena J."/>
            <person name="Chu W."/>
            <person name="Stover N.A."/>
            <person name="Gregory B.D."/>
            <person name="Nowacki M."/>
            <person name="Derisi J."/>
            <person name="Roy S.W."/>
            <person name="Marshall W.F."/>
            <person name="Sood P."/>
        </authorList>
    </citation>
    <scope>NUCLEOTIDE SEQUENCE [LARGE SCALE GENOMIC DNA]</scope>
    <source>
        <strain evidence="11">WM001</strain>
    </source>
</reference>
<name>A0A1R2ANY6_9CILI</name>
<feature type="transmembrane region" description="Helical" evidence="10">
    <location>
        <begin position="196"/>
        <end position="216"/>
    </location>
</feature>
<comment type="similarity">
    <text evidence="2 9">Belongs to the mitochondrial carrier (TC 2.A.29) family.</text>
</comment>
<dbReference type="SUPFAM" id="SSF103506">
    <property type="entry name" value="Mitochondrial carrier"/>
    <property type="match status" value="1"/>
</dbReference>
<feature type="transmembrane region" description="Helical" evidence="10">
    <location>
        <begin position="154"/>
        <end position="176"/>
    </location>
</feature>
<dbReference type="Proteomes" id="UP000187209">
    <property type="component" value="Unassembled WGS sequence"/>
</dbReference>
<dbReference type="InterPro" id="IPR044712">
    <property type="entry name" value="SLC25A32-like"/>
</dbReference>
<comment type="caution">
    <text evidence="11">The sequence shown here is derived from an EMBL/GenBank/DDBJ whole genome shotgun (WGS) entry which is preliminary data.</text>
</comment>
<dbReference type="AlphaFoldDB" id="A0A1R2ANY6"/>
<feature type="repeat" description="Solcar" evidence="8">
    <location>
        <begin position="186"/>
        <end position="289"/>
    </location>
</feature>
<evidence type="ECO:0008006" key="13">
    <source>
        <dbReference type="Google" id="ProtNLM"/>
    </source>
</evidence>
<evidence type="ECO:0000256" key="2">
    <source>
        <dbReference type="ARBA" id="ARBA00006375"/>
    </source>
</evidence>
<dbReference type="Gene3D" id="1.50.40.10">
    <property type="entry name" value="Mitochondrial carrier domain"/>
    <property type="match status" value="2"/>
</dbReference>
<accession>A0A1R2ANY6</accession>
<dbReference type="OrthoDB" id="425243at2759"/>
<dbReference type="InterPro" id="IPR023395">
    <property type="entry name" value="MCP_dom_sf"/>
</dbReference>
<evidence type="ECO:0000256" key="5">
    <source>
        <dbReference type="ARBA" id="ARBA00022737"/>
    </source>
</evidence>